<dbReference type="AlphaFoldDB" id="A0A7D4UHU8"/>
<organism evidence="1 2">
    <name type="scientific">Aquiluna borgnonia</name>
    <dbReference type="NCBI Taxonomy" id="2499157"/>
    <lineage>
        <taxon>Bacteria</taxon>
        <taxon>Bacillati</taxon>
        <taxon>Actinomycetota</taxon>
        <taxon>Actinomycetes</taxon>
        <taxon>Micrococcales</taxon>
        <taxon>Microbacteriaceae</taxon>
        <taxon>Luna cluster</taxon>
        <taxon>Luna-1 subcluster</taxon>
        <taxon>Aquiluna</taxon>
    </lineage>
</organism>
<dbReference type="Proteomes" id="UP000501003">
    <property type="component" value="Chromosome"/>
</dbReference>
<evidence type="ECO:0008006" key="3">
    <source>
        <dbReference type="Google" id="ProtNLM"/>
    </source>
</evidence>
<protein>
    <recommendedName>
        <fullName evidence="3">HIRAN domain-containing protein</fullName>
    </recommendedName>
</protein>
<sequence length="165" mass="19100">MEIFLALVALWLYLTLKSRKQTRKAREQQSREEKKIAAMQSDYDDYMASLPELSGPETYEIQLFGTEGLSETLDLYADWLVKTHPETREIWVIVKRDRDHEFDAKAVKVESGMTTFGYVPRRLASEFCEFLNRTGPVKASAKFQVDPYGTNHTIWLDAGFPLKLK</sequence>
<accession>A0A7D4UHU8</accession>
<gene>
    <name evidence="1" type="ORF">HRU87_00250</name>
</gene>
<name>A0A7D4UHU8_9MICO</name>
<dbReference type="EMBL" id="CP054056">
    <property type="protein sequence ID" value="QKJ24680.1"/>
    <property type="molecule type" value="Genomic_DNA"/>
</dbReference>
<evidence type="ECO:0000313" key="2">
    <source>
        <dbReference type="Proteomes" id="UP000501003"/>
    </source>
</evidence>
<dbReference type="RefSeq" id="WP_173492979.1">
    <property type="nucleotide sequence ID" value="NZ_CP054056.1"/>
</dbReference>
<dbReference type="Gene3D" id="3.30.70.2330">
    <property type="match status" value="1"/>
</dbReference>
<reference evidence="1 2" key="1">
    <citation type="submission" date="2020-05" db="EMBL/GenBank/DDBJ databases">
        <title>Aquirufa sp. strain 15G-AUS-rot a new Aquirufa species.</title>
        <authorList>
            <person name="Pitt A."/>
            <person name="Hahn M.W."/>
        </authorList>
    </citation>
    <scope>NUCLEOTIDE SEQUENCE [LARGE SCALE GENOMIC DNA]</scope>
    <source>
        <strain evidence="1 2">15G-AUS-rot</strain>
    </source>
</reference>
<proteinExistence type="predicted"/>
<keyword evidence="2" id="KW-1185">Reference proteome</keyword>
<dbReference type="KEGG" id="aqg:HRU87_00250"/>
<evidence type="ECO:0000313" key="1">
    <source>
        <dbReference type="EMBL" id="QKJ24680.1"/>
    </source>
</evidence>